<feature type="transmembrane region" description="Helical" evidence="8">
    <location>
        <begin position="16"/>
        <end position="37"/>
    </location>
</feature>
<protein>
    <submittedName>
        <fullName evidence="9">Voltage-dependent anion channel</fullName>
    </submittedName>
</protein>
<feature type="transmembrane region" description="Helical" evidence="8">
    <location>
        <begin position="43"/>
        <end position="67"/>
    </location>
</feature>
<feature type="transmembrane region" description="Helical" evidence="8">
    <location>
        <begin position="157"/>
        <end position="182"/>
    </location>
</feature>
<dbReference type="GO" id="GO:0005886">
    <property type="term" value="C:plasma membrane"/>
    <property type="evidence" value="ECO:0007669"/>
    <property type="project" value="UniProtKB-SubCell"/>
</dbReference>
<dbReference type="Gene3D" id="1.50.10.150">
    <property type="entry name" value="Voltage-dependent anion channel"/>
    <property type="match status" value="1"/>
</dbReference>
<dbReference type="GO" id="GO:0000319">
    <property type="term" value="F:sulfite transmembrane transporter activity"/>
    <property type="evidence" value="ECO:0007669"/>
    <property type="project" value="TreeGrafter"/>
</dbReference>
<name>A0AAD6T5F1_9AGAR</name>
<evidence type="ECO:0000256" key="5">
    <source>
        <dbReference type="ARBA" id="ARBA00022692"/>
    </source>
</evidence>
<keyword evidence="3" id="KW-0813">Transport</keyword>
<dbReference type="InterPro" id="IPR038665">
    <property type="entry name" value="Voltage-dep_anion_channel_sf"/>
</dbReference>
<evidence type="ECO:0000256" key="4">
    <source>
        <dbReference type="ARBA" id="ARBA00022475"/>
    </source>
</evidence>
<evidence type="ECO:0000256" key="3">
    <source>
        <dbReference type="ARBA" id="ARBA00022448"/>
    </source>
</evidence>
<comment type="caution">
    <text evidence="9">The sequence shown here is derived from an EMBL/GenBank/DDBJ whole genome shotgun (WGS) entry which is preliminary data.</text>
</comment>
<dbReference type="InterPro" id="IPR004695">
    <property type="entry name" value="SLAC1/Mae1/Ssu1/TehA"/>
</dbReference>
<dbReference type="Proteomes" id="UP001218188">
    <property type="component" value="Unassembled WGS sequence"/>
</dbReference>
<evidence type="ECO:0000313" key="10">
    <source>
        <dbReference type="Proteomes" id="UP001218188"/>
    </source>
</evidence>
<evidence type="ECO:0000256" key="7">
    <source>
        <dbReference type="ARBA" id="ARBA00023136"/>
    </source>
</evidence>
<proteinExistence type="inferred from homology"/>
<gene>
    <name evidence="9" type="ORF">C8F04DRAFT_1317609</name>
</gene>
<accession>A0AAD6T5F1</accession>
<reference evidence="9" key="1">
    <citation type="submission" date="2023-03" db="EMBL/GenBank/DDBJ databases">
        <title>Massive genome expansion in bonnet fungi (Mycena s.s.) driven by repeated elements and novel gene families across ecological guilds.</title>
        <authorList>
            <consortium name="Lawrence Berkeley National Laboratory"/>
            <person name="Harder C.B."/>
            <person name="Miyauchi S."/>
            <person name="Viragh M."/>
            <person name="Kuo A."/>
            <person name="Thoen E."/>
            <person name="Andreopoulos B."/>
            <person name="Lu D."/>
            <person name="Skrede I."/>
            <person name="Drula E."/>
            <person name="Henrissat B."/>
            <person name="Morin E."/>
            <person name="Kohler A."/>
            <person name="Barry K."/>
            <person name="LaButti K."/>
            <person name="Morin E."/>
            <person name="Salamov A."/>
            <person name="Lipzen A."/>
            <person name="Mereny Z."/>
            <person name="Hegedus B."/>
            <person name="Baldrian P."/>
            <person name="Stursova M."/>
            <person name="Weitz H."/>
            <person name="Taylor A."/>
            <person name="Grigoriev I.V."/>
            <person name="Nagy L.G."/>
            <person name="Martin F."/>
            <person name="Kauserud H."/>
        </authorList>
    </citation>
    <scope>NUCLEOTIDE SEQUENCE</scope>
    <source>
        <strain evidence="9">CBHHK200</strain>
    </source>
</reference>
<feature type="transmembrane region" description="Helical" evidence="8">
    <location>
        <begin position="267"/>
        <end position="294"/>
    </location>
</feature>
<feature type="transmembrane region" description="Helical" evidence="8">
    <location>
        <begin position="188"/>
        <end position="216"/>
    </location>
</feature>
<feature type="transmembrane region" description="Helical" evidence="8">
    <location>
        <begin position="306"/>
        <end position="327"/>
    </location>
</feature>
<dbReference type="InterPro" id="IPR051629">
    <property type="entry name" value="Sulfite_efflux_TDT"/>
</dbReference>
<keyword evidence="4" id="KW-1003">Cell membrane</keyword>
<dbReference type="AlphaFoldDB" id="A0AAD6T5F1"/>
<dbReference type="EMBL" id="JARJCM010000026">
    <property type="protein sequence ID" value="KAJ7039587.1"/>
    <property type="molecule type" value="Genomic_DNA"/>
</dbReference>
<evidence type="ECO:0000256" key="6">
    <source>
        <dbReference type="ARBA" id="ARBA00022989"/>
    </source>
</evidence>
<dbReference type="Pfam" id="PF03595">
    <property type="entry name" value="SLAC1"/>
    <property type="match status" value="1"/>
</dbReference>
<dbReference type="PANTHER" id="PTHR31686:SF1">
    <property type="entry name" value="SULFITE EFFLUX PUMP SSU1"/>
    <property type="match status" value="1"/>
</dbReference>
<keyword evidence="7 8" id="KW-0472">Membrane</keyword>
<feature type="transmembrane region" description="Helical" evidence="8">
    <location>
        <begin position="88"/>
        <end position="105"/>
    </location>
</feature>
<feature type="transmembrane region" description="Helical" evidence="8">
    <location>
        <begin position="228"/>
        <end position="247"/>
    </location>
</feature>
<organism evidence="9 10">
    <name type="scientific">Mycena alexandri</name>
    <dbReference type="NCBI Taxonomy" id="1745969"/>
    <lineage>
        <taxon>Eukaryota</taxon>
        <taxon>Fungi</taxon>
        <taxon>Dikarya</taxon>
        <taxon>Basidiomycota</taxon>
        <taxon>Agaricomycotina</taxon>
        <taxon>Agaricomycetes</taxon>
        <taxon>Agaricomycetidae</taxon>
        <taxon>Agaricales</taxon>
        <taxon>Marasmiineae</taxon>
        <taxon>Mycenaceae</taxon>
        <taxon>Mycena</taxon>
    </lineage>
</organism>
<feature type="transmembrane region" description="Helical" evidence="8">
    <location>
        <begin position="333"/>
        <end position="354"/>
    </location>
</feature>
<dbReference type="PANTHER" id="PTHR31686">
    <property type="match status" value="1"/>
</dbReference>
<sequence length="385" mass="41658">MSPRKDLKTCIRHFTWSWHTVVMGTGAVSSLISRFHFGEGSEALKILTLLFFFLNLFFFIAICAATVARYCMFPELWSAMLGHPTQSLFIGGAPMGAATLINVALTANQSWGFAGPGFLYTLWAFWWLDSVVSGFTAVGMIYVMMTRHRHSLGQMSALWLLPVVTLIVASSTGGLLSTALAAAGRTSYASLTMAVSFTMVLIGLSLALMIITVYLMRLVIHGPLNASLILSSFVILGPLGQGGFSMLVNSQNLANTPLPPSLSATAIQAVCFCVAWALWSMGLVWLCIAVSSICSVLHRQRAPFSIGYWGMIFPSGVFALLTVELGVVLESPVLNYLGAIFSVLVFLLWTFVFLKTIPAVCDTSIFISPCASKLDEQTRSSLEAA</sequence>
<evidence type="ECO:0000256" key="1">
    <source>
        <dbReference type="ARBA" id="ARBA00004651"/>
    </source>
</evidence>
<feature type="transmembrane region" description="Helical" evidence="8">
    <location>
        <begin position="125"/>
        <end position="145"/>
    </location>
</feature>
<evidence type="ECO:0000256" key="2">
    <source>
        <dbReference type="ARBA" id="ARBA00008566"/>
    </source>
</evidence>
<evidence type="ECO:0000256" key="8">
    <source>
        <dbReference type="SAM" id="Phobius"/>
    </source>
</evidence>
<comment type="similarity">
    <text evidence="2">Belongs to the tellurite-resistance/dicarboxylate transporter (TDT) family.</text>
</comment>
<comment type="subcellular location">
    <subcellularLocation>
        <location evidence="1">Cell membrane</location>
        <topology evidence="1">Multi-pass membrane protein</topology>
    </subcellularLocation>
</comment>
<keyword evidence="10" id="KW-1185">Reference proteome</keyword>
<keyword evidence="6 8" id="KW-1133">Transmembrane helix</keyword>
<evidence type="ECO:0000313" key="9">
    <source>
        <dbReference type="EMBL" id="KAJ7039587.1"/>
    </source>
</evidence>
<keyword evidence="5 8" id="KW-0812">Transmembrane</keyword>